<keyword evidence="6" id="KW-0406">Ion transport</keyword>
<keyword evidence="3" id="KW-0812">Transmembrane</keyword>
<evidence type="ECO:0000256" key="3">
    <source>
        <dbReference type="ARBA" id="ARBA00022692"/>
    </source>
</evidence>
<dbReference type="Pfam" id="PF00999">
    <property type="entry name" value="Na_H_Exchanger"/>
    <property type="match status" value="1"/>
</dbReference>
<dbReference type="GO" id="GO:0015385">
    <property type="term" value="F:sodium:proton antiporter activity"/>
    <property type="evidence" value="ECO:0007669"/>
    <property type="project" value="InterPro"/>
</dbReference>
<comment type="subcellular location">
    <subcellularLocation>
        <location evidence="1">Membrane</location>
        <topology evidence="1">Multi-pass membrane protein</topology>
    </subcellularLocation>
</comment>
<dbReference type="GO" id="GO:0005886">
    <property type="term" value="C:plasma membrane"/>
    <property type="evidence" value="ECO:0007669"/>
    <property type="project" value="TreeGrafter"/>
</dbReference>
<evidence type="ECO:0000256" key="6">
    <source>
        <dbReference type="ARBA" id="ARBA00023065"/>
    </source>
</evidence>
<dbReference type="GO" id="GO:0055037">
    <property type="term" value="C:recycling endosome"/>
    <property type="evidence" value="ECO:0007669"/>
    <property type="project" value="TreeGrafter"/>
</dbReference>
<evidence type="ECO:0000256" key="8">
    <source>
        <dbReference type="ARBA" id="ARBA00023201"/>
    </source>
</evidence>
<feature type="domain" description="Cation/H+ exchanger transmembrane" evidence="11">
    <location>
        <begin position="8"/>
        <end position="68"/>
    </location>
</feature>
<sequence length="273" mass="30199">MWLLGQNFMTFTDSLLFGTLISATDPVTVLAIFSELHVDVNLYAFVFGESVLNDAVAIVLSSAIEQYGGTGGLRGAIAFALAIRNTTTKARKAMLTTTSLIVISTVMVFGGLTTQVLSWLGIPVDVEEEETHHLNSFHPIRNINSIDSQTGDSSSNDDQDNETYESVPKTVSLSKLLDDFESNKPMKINSDLDVASTTDVQPKLKRRSQKSEKAWLFRLWSKFDVRYMKPFLTNSRPTLLDTTPICCAPLARILTTTEQLTQVLDLLDSINLL</sequence>
<name>A0A5N5TLG8_9CRUS</name>
<dbReference type="Proteomes" id="UP000326759">
    <property type="component" value="Unassembled WGS sequence"/>
</dbReference>
<dbReference type="AlphaFoldDB" id="A0A5N5TLG8"/>
<keyword evidence="5" id="KW-0915">Sodium</keyword>
<feature type="chain" id="PRO_5024402734" evidence="10">
    <location>
        <begin position="24"/>
        <end position="273"/>
    </location>
</feature>
<comment type="caution">
    <text evidence="12">The sequence shown here is derived from an EMBL/GenBank/DDBJ whole genome shotgun (WGS) entry which is preliminary data.</text>
</comment>
<protein>
    <submittedName>
        <fullName evidence="12">Sodium/hydrogen exchanger 7</fullName>
    </submittedName>
</protein>
<dbReference type="Gene3D" id="6.10.140.1330">
    <property type="match status" value="1"/>
</dbReference>
<evidence type="ECO:0000256" key="5">
    <source>
        <dbReference type="ARBA" id="ARBA00023053"/>
    </source>
</evidence>
<keyword evidence="13" id="KW-1185">Reference proteome</keyword>
<accession>A0A5N5TLG8</accession>
<evidence type="ECO:0000256" key="1">
    <source>
        <dbReference type="ARBA" id="ARBA00004141"/>
    </source>
</evidence>
<keyword evidence="7" id="KW-0472">Membrane</keyword>
<evidence type="ECO:0000259" key="11">
    <source>
        <dbReference type="Pfam" id="PF00999"/>
    </source>
</evidence>
<keyword evidence="2" id="KW-0813">Transport</keyword>
<evidence type="ECO:0000256" key="9">
    <source>
        <dbReference type="SAM" id="MobiDB-lite"/>
    </source>
</evidence>
<keyword evidence="4" id="KW-1133">Transmembrane helix</keyword>
<dbReference type="GO" id="GO:0098719">
    <property type="term" value="P:sodium ion import across plasma membrane"/>
    <property type="evidence" value="ECO:0007669"/>
    <property type="project" value="TreeGrafter"/>
</dbReference>
<dbReference type="GO" id="GO:0051453">
    <property type="term" value="P:regulation of intracellular pH"/>
    <property type="evidence" value="ECO:0007669"/>
    <property type="project" value="TreeGrafter"/>
</dbReference>
<organism evidence="12 13">
    <name type="scientific">Armadillidium nasatum</name>
    <dbReference type="NCBI Taxonomy" id="96803"/>
    <lineage>
        <taxon>Eukaryota</taxon>
        <taxon>Metazoa</taxon>
        <taxon>Ecdysozoa</taxon>
        <taxon>Arthropoda</taxon>
        <taxon>Crustacea</taxon>
        <taxon>Multicrustacea</taxon>
        <taxon>Malacostraca</taxon>
        <taxon>Eumalacostraca</taxon>
        <taxon>Peracarida</taxon>
        <taxon>Isopoda</taxon>
        <taxon>Oniscidea</taxon>
        <taxon>Crinocheta</taxon>
        <taxon>Armadillidiidae</taxon>
        <taxon>Armadillidium</taxon>
    </lineage>
</organism>
<dbReference type="EMBL" id="SEYY01000568">
    <property type="protein sequence ID" value="KAB7506971.1"/>
    <property type="molecule type" value="Genomic_DNA"/>
</dbReference>
<evidence type="ECO:0000313" key="12">
    <source>
        <dbReference type="EMBL" id="KAB7506971.1"/>
    </source>
</evidence>
<dbReference type="PANTHER" id="PTHR10110">
    <property type="entry name" value="SODIUM/HYDROGEN EXCHANGER"/>
    <property type="match status" value="1"/>
</dbReference>
<gene>
    <name evidence="12" type="primary">SLC9A7</name>
    <name evidence="12" type="ORF">Anas_03841</name>
</gene>
<dbReference type="InterPro" id="IPR006153">
    <property type="entry name" value="Cation/H_exchanger_TM"/>
</dbReference>
<evidence type="ECO:0000256" key="10">
    <source>
        <dbReference type="SAM" id="SignalP"/>
    </source>
</evidence>
<evidence type="ECO:0000256" key="7">
    <source>
        <dbReference type="ARBA" id="ARBA00023136"/>
    </source>
</evidence>
<proteinExistence type="predicted"/>
<keyword evidence="10" id="KW-0732">Signal</keyword>
<keyword evidence="8" id="KW-0739">Sodium transport</keyword>
<feature type="signal peptide" evidence="10">
    <location>
        <begin position="1"/>
        <end position="23"/>
    </location>
</feature>
<reference evidence="12 13" key="1">
    <citation type="journal article" date="2019" name="PLoS Biol.">
        <title>Sex chromosomes control vertical transmission of feminizing Wolbachia symbionts in an isopod.</title>
        <authorList>
            <person name="Becking T."/>
            <person name="Chebbi M.A."/>
            <person name="Giraud I."/>
            <person name="Moumen B."/>
            <person name="Laverre T."/>
            <person name="Caubet Y."/>
            <person name="Peccoud J."/>
            <person name="Gilbert C."/>
            <person name="Cordaux R."/>
        </authorList>
    </citation>
    <scope>NUCLEOTIDE SEQUENCE [LARGE SCALE GENOMIC DNA]</scope>
    <source>
        <strain evidence="12">ANa2</strain>
        <tissue evidence="12">Whole body excluding digestive tract and cuticle</tissue>
    </source>
</reference>
<dbReference type="PANTHER" id="PTHR10110:SF187">
    <property type="entry name" value="SODIUM_HYDROGEN EXCHANGER"/>
    <property type="match status" value="1"/>
</dbReference>
<evidence type="ECO:0000256" key="4">
    <source>
        <dbReference type="ARBA" id="ARBA00022989"/>
    </source>
</evidence>
<dbReference type="InterPro" id="IPR018422">
    <property type="entry name" value="Cation/H_exchanger_CPA1"/>
</dbReference>
<evidence type="ECO:0000256" key="2">
    <source>
        <dbReference type="ARBA" id="ARBA00022448"/>
    </source>
</evidence>
<feature type="region of interest" description="Disordered" evidence="9">
    <location>
        <begin position="144"/>
        <end position="168"/>
    </location>
</feature>
<feature type="compositionally biased region" description="Polar residues" evidence="9">
    <location>
        <begin position="144"/>
        <end position="154"/>
    </location>
</feature>
<dbReference type="OrthoDB" id="196264at2759"/>
<evidence type="ECO:0000313" key="13">
    <source>
        <dbReference type="Proteomes" id="UP000326759"/>
    </source>
</evidence>
<dbReference type="GO" id="GO:0015386">
    <property type="term" value="F:potassium:proton antiporter activity"/>
    <property type="evidence" value="ECO:0007669"/>
    <property type="project" value="TreeGrafter"/>
</dbReference>